<evidence type="ECO:0000313" key="3">
    <source>
        <dbReference type="Proteomes" id="UP000554004"/>
    </source>
</evidence>
<comment type="caution">
    <text evidence="2">The sequence shown here is derived from an EMBL/GenBank/DDBJ whole genome shotgun (WGS) entry which is preliminary data.</text>
</comment>
<dbReference type="AlphaFoldDB" id="A0A847ESB3"/>
<evidence type="ECO:0000313" key="2">
    <source>
        <dbReference type="EMBL" id="NLE30687.1"/>
    </source>
</evidence>
<accession>A0A847ESB3</accession>
<protein>
    <submittedName>
        <fullName evidence="2">Uncharacterized protein</fullName>
    </submittedName>
</protein>
<feature type="transmembrane region" description="Helical" evidence="1">
    <location>
        <begin position="6"/>
        <end position="27"/>
    </location>
</feature>
<keyword evidence="1" id="KW-0472">Membrane</keyword>
<gene>
    <name evidence="2" type="ORF">GX618_00210</name>
</gene>
<name>A0A847ESB3_9BACT</name>
<reference evidence="2 3" key="1">
    <citation type="journal article" date="2020" name="Biotechnol. Biofuels">
        <title>New insights from the biogas microbiome by comprehensive genome-resolved metagenomics of nearly 1600 species originating from multiple anaerobic digesters.</title>
        <authorList>
            <person name="Campanaro S."/>
            <person name="Treu L."/>
            <person name="Rodriguez-R L.M."/>
            <person name="Kovalovszki A."/>
            <person name="Ziels R.M."/>
            <person name="Maus I."/>
            <person name="Zhu X."/>
            <person name="Kougias P.G."/>
            <person name="Basile A."/>
            <person name="Luo G."/>
            <person name="Schluter A."/>
            <person name="Konstantinidis K.T."/>
            <person name="Angelidaki I."/>
        </authorList>
    </citation>
    <scope>NUCLEOTIDE SEQUENCE [LARGE SCALE GENOMIC DNA]</scope>
    <source>
        <strain evidence="2">AS06rmzACSIP_421</strain>
    </source>
</reference>
<keyword evidence="1" id="KW-0812">Transmembrane</keyword>
<dbReference type="EMBL" id="JAAZAL010000011">
    <property type="protein sequence ID" value="NLE30687.1"/>
    <property type="molecule type" value="Genomic_DNA"/>
</dbReference>
<dbReference type="Proteomes" id="UP000554004">
    <property type="component" value="Unassembled WGS sequence"/>
</dbReference>
<organism evidence="2 3">
    <name type="scientific">Candidatus Dojkabacteria bacterium</name>
    <dbReference type="NCBI Taxonomy" id="2099670"/>
    <lineage>
        <taxon>Bacteria</taxon>
        <taxon>Candidatus Dojkabacteria</taxon>
    </lineage>
</organism>
<sequence>MKKYSGQAIAIIMVILVVAAVIGASLYSRMIRNKGEVIDTRESSKALEQSGNILDAFITTDIRTLQDRLYEKLTGAGGKITIEATRLDDLTDNIVAYFGEIGLELEELTMDASCSNYKMSFEFAPPSEGPEYKVGDVMAINLSSVPTVPSGCEVELNFPSGDNKIFTVKEVYSDGGVGYKPYELADMKVYCTNNCTGMSPTTSFETWDTKPILTYNMYNFKQNGLTELRVIPLKGTIEIGVSSENCGNIFDQFLIKATSICSGQERTMQVIIPSATNYGYDPMFDYTIYNSNGALAPEVL</sequence>
<proteinExistence type="predicted"/>
<evidence type="ECO:0000256" key="1">
    <source>
        <dbReference type="SAM" id="Phobius"/>
    </source>
</evidence>
<keyword evidence="1" id="KW-1133">Transmembrane helix</keyword>